<dbReference type="Proteomes" id="UP000271974">
    <property type="component" value="Unassembled WGS sequence"/>
</dbReference>
<evidence type="ECO:0000256" key="6">
    <source>
        <dbReference type="ARBA" id="ARBA00023004"/>
    </source>
</evidence>
<organism evidence="11 12">
    <name type="scientific">Elysia chlorotica</name>
    <name type="common">Eastern emerald elysia</name>
    <name type="synonym">Sea slug</name>
    <dbReference type="NCBI Taxonomy" id="188477"/>
    <lineage>
        <taxon>Eukaryota</taxon>
        <taxon>Metazoa</taxon>
        <taxon>Spiralia</taxon>
        <taxon>Lophotrochozoa</taxon>
        <taxon>Mollusca</taxon>
        <taxon>Gastropoda</taxon>
        <taxon>Heterobranchia</taxon>
        <taxon>Euthyneura</taxon>
        <taxon>Panpulmonata</taxon>
        <taxon>Sacoglossa</taxon>
        <taxon>Placobranchoidea</taxon>
        <taxon>Plakobranchidae</taxon>
        <taxon>Elysia</taxon>
    </lineage>
</organism>
<protein>
    <recommendedName>
        <fullName evidence="13">L-serine ammonia-lyase</fullName>
    </recommendedName>
</protein>
<evidence type="ECO:0000313" key="12">
    <source>
        <dbReference type="Proteomes" id="UP000271974"/>
    </source>
</evidence>
<keyword evidence="7" id="KW-0411">Iron-sulfur</keyword>
<evidence type="ECO:0000256" key="5">
    <source>
        <dbReference type="ARBA" id="ARBA00022723"/>
    </source>
</evidence>
<dbReference type="InterPro" id="IPR051318">
    <property type="entry name" value="Fe-S_L-Ser"/>
</dbReference>
<evidence type="ECO:0000259" key="10">
    <source>
        <dbReference type="Pfam" id="PF03315"/>
    </source>
</evidence>
<dbReference type="PANTHER" id="PTHR30182:SF1">
    <property type="entry name" value="L-SERINE DEHYDRATASE 1"/>
    <property type="match status" value="1"/>
</dbReference>
<dbReference type="OrthoDB" id="192663at2759"/>
<evidence type="ECO:0000256" key="7">
    <source>
        <dbReference type="ARBA" id="ARBA00023014"/>
    </source>
</evidence>
<accession>A0A3S0Z208</accession>
<keyword evidence="6" id="KW-0408">Iron</keyword>
<dbReference type="GO" id="GO:0051539">
    <property type="term" value="F:4 iron, 4 sulfur cluster binding"/>
    <property type="evidence" value="ECO:0007669"/>
    <property type="project" value="UniProtKB-KW"/>
</dbReference>
<keyword evidence="12" id="KW-1185">Reference proteome</keyword>
<feature type="non-terminal residue" evidence="11">
    <location>
        <position position="1"/>
    </location>
</feature>
<comment type="caution">
    <text evidence="11">The sequence shown here is derived from an EMBL/GenBank/DDBJ whole genome shotgun (WGS) entry which is preliminary data.</text>
</comment>
<evidence type="ECO:0000313" key="11">
    <source>
        <dbReference type="EMBL" id="RUS69022.1"/>
    </source>
</evidence>
<evidence type="ECO:0000256" key="2">
    <source>
        <dbReference type="ARBA" id="ARBA00004742"/>
    </source>
</evidence>
<name>A0A3S0Z208_ELYCH</name>
<keyword evidence="3" id="KW-0312">Gluconeogenesis</keyword>
<dbReference type="InterPro" id="IPR005130">
    <property type="entry name" value="Ser_deHydtase-like_asu"/>
</dbReference>
<dbReference type="NCBIfam" id="TIGR00720">
    <property type="entry name" value="sda_mono"/>
    <property type="match status" value="1"/>
</dbReference>
<dbReference type="SUPFAM" id="SSF143548">
    <property type="entry name" value="Serine metabolism enzymes domain"/>
    <property type="match status" value="1"/>
</dbReference>
<dbReference type="EMBL" id="RQTK01001861">
    <property type="protein sequence ID" value="RUS69022.1"/>
    <property type="molecule type" value="Genomic_DNA"/>
</dbReference>
<evidence type="ECO:0000256" key="4">
    <source>
        <dbReference type="ARBA" id="ARBA00022485"/>
    </source>
</evidence>
<sequence length="397" mass="43018">YASILGVMGFSPETIDIDLANKLYDNLLKTNKITLVNKYKINFDPTKDVVFNNKVFLPEHPNGMILRLYNGDTPLVSEKYFSIGGGFIKNENNIKNGSDNDSNTTIKKPYEFSSAKELFDMCAKNNLTIADVMYENEKTAYTESEILAKIMEIWEVMDTSITKGLESDQAILDGGLGTRRRAPKLYKKLVNSNIASSDYNYLNIYAMAVNEQNASGGKVVTAPTNGAAGIVPAVFKYYLVSNNITDTKEIEKLATKYFLTNAAIGLLYKSRASISGAEVGCQGEVGVACSMAAAGYCSLIGGDNESVETAAEIAMEHNLGLTCYPVGGLVQVPCIERNAMAAVQSINAAKLAYLDSGEKHIVGLDSVIDTMYQTGLDMNSKYRETSLGGLAVSVPLC</sequence>
<evidence type="ECO:0000259" key="9">
    <source>
        <dbReference type="Pfam" id="PF03313"/>
    </source>
</evidence>
<gene>
    <name evidence="11" type="ORF">EGW08_023215</name>
</gene>
<evidence type="ECO:0000256" key="3">
    <source>
        <dbReference type="ARBA" id="ARBA00022432"/>
    </source>
</evidence>
<evidence type="ECO:0008006" key="13">
    <source>
        <dbReference type="Google" id="ProtNLM"/>
    </source>
</evidence>
<comment type="pathway">
    <text evidence="2">Carbohydrate biosynthesis; gluconeogenesis.</text>
</comment>
<dbReference type="InterPro" id="IPR005131">
    <property type="entry name" value="Ser_deHydtase_bsu"/>
</dbReference>
<dbReference type="GO" id="GO:0046872">
    <property type="term" value="F:metal ion binding"/>
    <property type="evidence" value="ECO:0007669"/>
    <property type="project" value="UniProtKB-KW"/>
</dbReference>
<evidence type="ECO:0000256" key="1">
    <source>
        <dbReference type="ARBA" id="ARBA00001966"/>
    </source>
</evidence>
<dbReference type="Pfam" id="PF03315">
    <property type="entry name" value="SDH_beta"/>
    <property type="match status" value="1"/>
</dbReference>
<dbReference type="InterPro" id="IPR029009">
    <property type="entry name" value="ASB_dom_sf"/>
</dbReference>
<dbReference type="GO" id="GO:0006094">
    <property type="term" value="P:gluconeogenesis"/>
    <property type="evidence" value="ECO:0007669"/>
    <property type="project" value="UniProtKB-KW"/>
</dbReference>
<proteinExistence type="predicted"/>
<dbReference type="PANTHER" id="PTHR30182">
    <property type="entry name" value="L-SERINE DEHYDRATASE"/>
    <property type="match status" value="1"/>
</dbReference>
<feature type="domain" description="Serine dehydratase beta chain" evidence="10">
    <location>
        <begin position="2"/>
        <end position="92"/>
    </location>
</feature>
<keyword evidence="8" id="KW-0456">Lyase</keyword>
<keyword evidence="5" id="KW-0479">Metal-binding</keyword>
<evidence type="ECO:0000256" key="8">
    <source>
        <dbReference type="ARBA" id="ARBA00023239"/>
    </source>
</evidence>
<keyword evidence="4" id="KW-0004">4Fe-4S</keyword>
<reference evidence="11 12" key="1">
    <citation type="submission" date="2019-01" db="EMBL/GenBank/DDBJ databases">
        <title>A draft genome assembly of the solar-powered sea slug Elysia chlorotica.</title>
        <authorList>
            <person name="Cai H."/>
            <person name="Li Q."/>
            <person name="Fang X."/>
            <person name="Li J."/>
            <person name="Curtis N.E."/>
            <person name="Altenburger A."/>
            <person name="Shibata T."/>
            <person name="Feng M."/>
            <person name="Maeda T."/>
            <person name="Schwartz J.A."/>
            <person name="Shigenobu S."/>
            <person name="Lundholm N."/>
            <person name="Nishiyama T."/>
            <person name="Yang H."/>
            <person name="Hasebe M."/>
            <person name="Li S."/>
            <person name="Pierce S.K."/>
            <person name="Wang J."/>
        </authorList>
    </citation>
    <scope>NUCLEOTIDE SEQUENCE [LARGE SCALE GENOMIC DNA]</scope>
    <source>
        <strain evidence="11">EC2010</strain>
        <tissue evidence="11">Whole organism of an adult</tissue>
    </source>
</reference>
<comment type="cofactor">
    <cofactor evidence="1">
        <name>[4Fe-4S] cluster</name>
        <dbReference type="ChEBI" id="CHEBI:49883"/>
    </cofactor>
</comment>
<dbReference type="InterPro" id="IPR004644">
    <property type="entry name" value="Fe-S_L-Ser_mono"/>
</dbReference>
<feature type="domain" description="Serine dehydratase-like alpha subunit" evidence="9">
    <location>
        <begin position="124"/>
        <end position="391"/>
    </location>
</feature>
<dbReference type="STRING" id="188477.A0A3S0Z208"/>
<dbReference type="GO" id="GO:0003941">
    <property type="term" value="F:L-serine ammonia-lyase activity"/>
    <property type="evidence" value="ECO:0007669"/>
    <property type="project" value="InterPro"/>
</dbReference>
<dbReference type="AlphaFoldDB" id="A0A3S0Z208"/>
<dbReference type="Pfam" id="PF03313">
    <property type="entry name" value="SDH_alpha"/>
    <property type="match status" value="1"/>
</dbReference>
<dbReference type="Gene3D" id="3.30.1330.90">
    <property type="entry name" value="D-3-phosphoglycerate dehydrogenase, domain 3"/>
    <property type="match status" value="1"/>
</dbReference>